<evidence type="ECO:0000259" key="15">
    <source>
        <dbReference type="PROSITE" id="PS50112"/>
    </source>
</evidence>
<evidence type="ECO:0000256" key="9">
    <source>
        <dbReference type="ARBA" id="ARBA00022840"/>
    </source>
</evidence>
<evidence type="ECO:0000259" key="16">
    <source>
        <dbReference type="PROSITE" id="PS50113"/>
    </source>
</evidence>
<keyword evidence="11" id="KW-0902">Two-component regulatory system</keyword>
<evidence type="ECO:0000256" key="5">
    <source>
        <dbReference type="ARBA" id="ARBA00022679"/>
    </source>
</evidence>
<dbReference type="InterPro" id="IPR013767">
    <property type="entry name" value="PAS_fold"/>
</dbReference>
<keyword evidence="10 13" id="KW-1133">Transmembrane helix</keyword>
<keyword evidence="12 13" id="KW-0472">Membrane</keyword>
<dbReference type="InterPro" id="IPR004358">
    <property type="entry name" value="Sig_transdc_His_kin-like_C"/>
</dbReference>
<feature type="domain" description="PAC" evidence="16">
    <location>
        <begin position="820"/>
        <end position="875"/>
    </location>
</feature>
<evidence type="ECO:0000256" key="13">
    <source>
        <dbReference type="SAM" id="Phobius"/>
    </source>
</evidence>
<protein>
    <recommendedName>
        <fullName evidence="3">histidine kinase</fullName>
        <ecNumber evidence="3">2.7.13.3</ecNumber>
    </recommendedName>
</protein>
<dbReference type="SMART" id="SM00388">
    <property type="entry name" value="HisKA"/>
    <property type="match status" value="1"/>
</dbReference>
<dbReference type="PROSITE" id="PS50113">
    <property type="entry name" value="PAC"/>
    <property type="match status" value="3"/>
</dbReference>
<dbReference type="InterPro" id="IPR036097">
    <property type="entry name" value="HisK_dim/P_sf"/>
</dbReference>
<dbReference type="Pfam" id="PF13426">
    <property type="entry name" value="PAS_9"/>
    <property type="match status" value="2"/>
</dbReference>
<dbReference type="RefSeq" id="WP_341397531.1">
    <property type="nucleotide sequence ID" value="NZ_JBBUTI010000002.1"/>
</dbReference>
<dbReference type="SUPFAM" id="SSF55874">
    <property type="entry name" value="ATPase domain of HSP90 chaperone/DNA topoisomerase II/histidine kinase"/>
    <property type="match status" value="1"/>
</dbReference>
<feature type="domain" description="PAS" evidence="15">
    <location>
        <begin position="362"/>
        <end position="405"/>
    </location>
</feature>
<dbReference type="InterPro" id="IPR000014">
    <property type="entry name" value="PAS"/>
</dbReference>
<dbReference type="Gene3D" id="3.30.450.20">
    <property type="entry name" value="PAS domain"/>
    <property type="match status" value="5"/>
</dbReference>
<feature type="domain" description="PAS" evidence="15">
    <location>
        <begin position="746"/>
        <end position="795"/>
    </location>
</feature>
<proteinExistence type="predicted"/>
<dbReference type="Pfam" id="PF00512">
    <property type="entry name" value="HisKA"/>
    <property type="match status" value="1"/>
</dbReference>
<keyword evidence="9" id="KW-0067">ATP-binding</keyword>
<evidence type="ECO:0000256" key="10">
    <source>
        <dbReference type="ARBA" id="ARBA00022989"/>
    </source>
</evidence>
<dbReference type="InterPro" id="IPR003594">
    <property type="entry name" value="HATPase_dom"/>
</dbReference>
<dbReference type="PROSITE" id="PS50109">
    <property type="entry name" value="HIS_KIN"/>
    <property type="match status" value="1"/>
</dbReference>
<dbReference type="PRINTS" id="PR00344">
    <property type="entry name" value="BCTRLSENSOR"/>
</dbReference>
<keyword evidence="8" id="KW-0418">Kinase</keyword>
<evidence type="ECO:0000256" key="8">
    <source>
        <dbReference type="ARBA" id="ARBA00022777"/>
    </source>
</evidence>
<dbReference type="CDD" id="cd00082">
    <property type="entry name" value="HisKA"/>
    <property type="match status" value="1"/>
</dbReference>
<keyword evidence="4" id="KW-0597">Phosphoprotein</keyword>
<feature type="domain" description="PAC" evidence="16">
    <location>
        <begin position="569"/>
        <end position="629"/>
    </location>
</feature>
<evidence type="ECO:0000256" key="6">
    <source>
        <dbReference type="ARBA" id="ARBA00022692"/>
    </source>
</evidence>
<dbReference type="EMBL" id="JBBUTI010000002">
    <property type="protein sequence ID" value="MEK8045366.1"/>
    <property type="molecule type" value="Genomic_DNA"/>
</dbReference>
<evidence type="ECO:0000256" key="11">
    <source>
        <dbReference type="ARBA" id="ARBA00023012"/>
    </source>
</evidence>
<evidence type="ECO:0000256" key="12">
    <source>
        <dbReference type="ARBA" id="ARBA00023136"/>
    </source>
</evidence>
<dbReference type="SUPFAM" id="SSF55785">
    <property type="entry name" value="PYP-like sensor domain (PAS domain)"/>
    <property type="match status" value="5"/>
</dbReference>
<feature type="domain" description="PAS" evidence="15">
    <location>
        <begin position="623"/>
        <end position="693"/>
    </location>
</feature>
<evidence type="ECO:0000256" key="3">
    <source>
        <dbReference type="ARBA" id="ARBA00012438"/>
    </source>
</evidence>
<keyword evidence="18" id="KW-1185">Reference proteome</keyword>
<evidence type="ECO:0000313" key="17">
    <source>
        <dbReference type="EMBL" id="MEK8045366.1"/>
    </source>
</evidence>
<dbReference type="Pfam" id="PF02518">
    <property type="entry name" value="HATPase_c"/>
    <property type="match status" value="1"/>
</dbReference>
<dbReference type="SMART" id="SM00086">
    <property type="entry name" value="PAC"/>
    <property type="match status" value="4"/>
</dbReference>
<keyword evidence="7" id="KW-0547">Nucleotide-binding</keyword>
<dbReference type="Gene3D" id="1.10.287.130">
    <property type="match status" value="1"/>
</dbReference>
<name>A0ABU9C179_9BURK</name>
<dbReference type="CDD" id="cd00130">
    <property type="entry name" value="PAS"/>
    <property type="match status" value="3"/>
</dbReference>
<gene>
    <name evidence="17" type="ORF">AACH00_03280</name>
</gene>
<dbReference type="Pfam" id="PF13188">
    <property type="entry name" value="PAS_8"/>
    <property type="match status" value="1"/>
</dbReference>
<feature type="domain" description="Histidine kinase" evidence="14">
    <location>
        <begin position="1008"/>
        <end position="1226"/>
    </location>
</feature>
<evidence type="ECO:0000256" key="1">
    <source>
        <dbReference type="ARBA" id="ARBA00000085"/>
    </source>
</evidence>
<dbReference type="SUPFAM" id="SSF47384">
    <property type="entry name" value="Homodimeric domain of signal transducing histidine kinase"/>
    <property type="match status" value="1"/>
</dbReference>
<comment type="catalytic activity">
    <reaction evidence="1">
        <text>ATP + protein L-histidine = ADP + protein N-phospho-L-histidine.</text>
        <dbReference type="EC" id="2.7.13.3"/>
    </reaction>
</comment>
<feature type="domain" description="PAS" evidence="15">
    <location>
        <begin position="876"/>
        <end position="920"/>
    </location>
</feature>
<dbReference type="InterPro" id="IPR001610">
    <property type="entry name" value="PAC"/>
</dbReference>
<dbReference type="InterPro" id="IPR036890">
    <property type="entry name" value="HATPase_C_sf"/>
</dbReference>
<dbReference type="PROSITE" id="PS50112">
    <property type="entry name" value="PAS"/>
    <property type="match status" value="4"/>
</dbReference>
<evidence type="ECO:0000256" key="2">
    <source>
        <dbReference type="ARBA" id="ARBA00004141"/>
    </source>
</evidence>
<sequence length="1239" mass="135374">MNTRSRQPTPDSLAHRLAAGAQRLVTTGALLIGSLSLVMIVWLLLQRSDAQLSRVSSELQAQMSSELSGQLNGLHELSGRTLVRNALVDPTGRTAYIMPTLAEHRRAHPGLRALWLTDHMGQALADNHIVDDDQMQDQTALALGRRCVDESKYQVELVRRGERWRLLVAYPVIFGSTGTVEGALVGELDLSALLAPGLGKLPEGYRGVVQSGDAQLAASDTASRRELSLAAPLQLTGPGVEGFPVITLAVHESALRAMAPAFWIGGAYLVLGALLLRFVRRGMATLSSEAVQPLQALRDAAATVTRDGLEAVPQLLQADFQGGGIEVQSLAQSFSAMLQRLLSAQTSLEQQVTARTNELAQAKQRLDSTLASLSDGVYALSIDRDQLLFASPPVARLLGLDADRVPMVRATMARLLSTVGLAELEQAFEAAWVNGTAVASFSLPGDAQGPRWIENRMTVVRDAADQPIRIDGILSDITSTVRARQAREQAVAGMKLRDRALVATGNGVLIMALQPGGAKAVYANPALAHITGAPIDELLRSDAITLQNQVVGGDMSEAMRECVLGLRDVRMTTRVRRKDGELMWCEVTISPMMDAPEDTLPGARRWVHHVVLVIDDVTERRRQKELHRRVIESINEVIFQTDALGVWTYLNPAWERITGRPASQMLGTAFLDALWPADRARGQALVEPLLRGEKDEVRQQLRYLTADGGVCWMQVQVQRLRDDDGQPVGFSGTLTDITEQRETEADLRLRNRAVDASSNGIVLTDIRKPGAPMVFINEGFTRLTGYSPEEALGRSCGFLQGGNTQQPGINDIRQAIALGEPCRVVLTNYRKDGARFDNDISIAPVHDETTGEITHYIGVLSDVTARLKAEVLLRDQFARLDTIFALSPDGFVSFDGEGRVVSANPAFERLTGIATSEVMGLASDEFDAQLLNVIEQRDPPGMAHWLSDVEDAGGAVHAEVLVLRGLPQKVVVCSRRDCDAPNVRQVLHLRDISRETEVDRMKSEFLSTAAHELRTPMASIRGFSDLLLMRKFDEARTRDVLQTINRQSIWLTDMINELLDLARIEARKGKDFHLEVTEVREVIDAGVNALMVPGDTREIDLVLPPQIPPVRVDRAKFQHALTNVLSNAYKYSPEGGRITLTVMRREHEGQDQVGVSVRDRGIGMSPSHARRAFERFFRADTSGAIPGTGLGLALVKEIIELHGGQVQLDSVLGEGTTVTLWLPVCQAEQALEPARATSG</sequence>
<dbReference type="InterPro" id="IPR005467">
    <property type="entry name" value="His_kinase_dom"/>
</dbReference>
<dbReference type="InterPro" id="IPR050351">
    <property type="entry name" value="BphY/WalK/GraS-like"/>
</dbReference>
<feature type="domain" description="PAC" evidence="16">
    <location>
        <begin position="697"/>
        <end position="749"/>
    </location>
</feature>
<dbReference type="PANTHER" id="PTHR42878">
    <property type="entry name" value="TWO-COMPONENT HISTIDINE KINASE"/>
    <property type="match status" value="1"/>
</dbReference>
<dbReference type="InterPro" id="IPR035965">
    <property type="entry name" value="PAS-like_dom_sf"/>
</dbReference>
<dbReference type="NCBIfam" id="TIGR00229">
    <property type="entry name" value="sensory_box"/>
    <property type="match status" value="4"/>
</dbReference>
<evidence type="ECO:0000313" key="18">
    <source>
        <dbReference type="Proteomes" id="UP001379945"/>
    </source>
</evidence>
<dbReference type="Pfam" id="PF00989">
    <property type="entry name" value="PAS"/>
    <property type="match status" value="1"/>
</dbReference>
<dbReference type="Gene3D" id="3.30.565.10">
    <property type="entry name" value="Histidine kinase-like ATPase, C-terminal domain"/>
    <property type="match status" value="1"/>
</dbReference>
<accession>A0ABU9C179</accession>
<dbReference type="PANTHER" id="PTHR42878:SF7">
    <property type="entry name" value="SENSOR HISTIDINE KINASE GLRK"/>
    <property type="match status" value="1"/>
</dbReference>
<comment type="subcellular location">
    <subcellularLocation>
        <location evidence="2">Membrane</location>
        <topology evidence="2">Multi-pass membrane protein</topology>
    </subcellularLocation>
</comment>
<dbReference type="Proteomes" id="UP001379945">
    <property type="component" value="Unassembled WGS sequence"/>
</dbReference>
<keyword evidence="5" id="KW-0808">Transferase</keyword>
<evidence type="ECO:0000259" key="14">
    <source>
        <dbReference type="PROSITE" id="PS50109"/>
    </source>
</evidence>
<dbReference type="SMART" id="SM00387">
    <property type="entry name" value="HATPase_c"/>
    <property type="match status" value="1"/>
</dbReference>
<organism evidence="17 18">
    <name type="scientific">Ideonella margarita</name>
    <dbReference type="NCBI Taxonomy" id="2984191"/>
    <lineage>
        <taxon>Bacteria</taxon>
        <taxon>Pseudomonadati</taxon>
        <taxon>Pseudomonadota</taxon>
        <taxon>Betaproteobacteria</taxon>
        <taxon>Burkholderiales</taxon>
        <taxon>Sphaerotilaceae</taxon>
        <taxon>Ideonella</taxon>
    </lineage>
</organism>
<dbReference type="InterPro" id="IPR000700">
    <property type="entry name" value="PAS-assoc_C"/>
</dbReference>
<dbReference type="CDD" id="cd00075">
    <property type="entry name" value="HATPase"/>
    <property type="match status" value="1"/>
</dbReference>
<comment type="caution">
    <text evidence="17">The sequence shown here is derived from an EMBL/GenBank/DDBJ whole genome shotgun (WGS) entry which is preliminary data.</text>
</comment>
<dbReference type="InterPro" id="IPR003661">
    <property type="entry name" value="HisK_dim/P_dom"/>
</dbReference>
<dbReference type="SMART" id="SM00091">
    <property type="entry name" value="PAS"/>
    <property type="match status" value="5"/>
</dbReference>
<reference evidence="17 18" key="1">
    <citation type="submission" date="2024-04" db="EMBL/GenBank/DDBJ databases">
        <title>Novel species of the genus Ideonella isolated from streams.</title>
        <authorList>
            <person name="Lu H."/>
        </authorList>
    </citation>
    <scope>NUCLEOTIDE SEQUENCE [LARGE SCALE GENOMIC DNA]</scope>
    <source>
        <strain evidence="17 18">LYT19W</strain>
    </source>
</reference>
<feature type="transmembrane region" description="Helical" evidence="13">
    <location>
        <begin position="20"/>
        <end position="45"/>
    </location>
</feature>
<keyword evidence="6 13" id="KW-0812">Transmembrane</keyword>
<evidence type="ECO:0000256" key="7">
    <source>
        <dbReference type="ARBA" id="ARBA00022741"/>
    </source>
</evidence>
<evidence type="ECO:0000256" key="4">
    <source>
        <dbReference type="ARBA" id="ARBA00022553"/>
    </source>
</evidence>
<dbReference type="EC" id="2.7.13.3" evidence="3"/>